<dbReference type="Gene3D" id="3.40.50.150">
    <property type="entry name" value="Vaccinia Virus protein VP39"/>
    <property type="match status" value="2"/>
</dbReference>
<reference evidence="1 2" key="1">
    <citation type="submission" date="2014-09" db="EMBL/GenBank/DDBJ databases">
        <authorList>
            <person name="Ellenberger Sabrina"/>
        </authorList>
    </citation>
    <scope>NUCLEOTIDE SEQUENCE [LARGE SCALE GENOMIC DNA]</scope>
    <source>
        <strain evidence="1 2">CBS 412.66</strain>
    </source>
</reference>
<gene>
    <name evidence="1" type="primary">PARPA_13568.1 scaffold 46959</name>
</gene>
<dbReference type="EMBL" id="LN734017">
    <property type="protein sequence ID" value="CEP19255.1"/>
    <property type="molecule type" value="Genomic_DNA"/>
</dbReference>
<sequence length="207" mass="23654">MLLFIFCHTNVHGHIAQARPSYPEALLNKIQYILPTKSPVVDLADGTGLMTKVLVARGFNVAAVEPVANMRKKLMEQAVIVAQAFHWFDDIKTLEEIHHILKPGGYGVLAWNLESGDRSKWVANLRKFYEEFDAAVPQFRKMKWHQVFDTEKAKALFAMPYQSEIFYARLLGSKTRCLETSFQQNLHSLSEFTSTSIKSQDRCNFEG</sequence>
<name>A0A0B7NUP0_9FUNG</name>
<evidence type="ECO:0000313" key="2">
    <source>
        <dbReference type="Proteomes" id="UP000054107"/>
    </source>
</evidence>
<accession>A0A0B7NUP0</accession>
<dbReference type="AlphaFoldDB" id="A0A0B7NUP0"/>
<dbReference type="SUPFAM" id="SSF53335">
    <property type="entry name" value="S-adenosyl-L-methionine-dependent methyltransferases"/>
    <property type="match status" value="1"/>
</dbReference>
<keyword evidence="2" id="KW-1185">Reference proteome</keyword>
<organism evidence="1 2">
    <name type="scientific">Parasitella parasitica</name>
    <dbReference type="NCBI Taxonomy" id="35722"/>
    <lineage>
        <taxon>Eukaryota</taxon>
        <taxon>Fungi</taxon>
        <taxon>Fungi incertae sedis</taxon>
        <taxon>Mucoromycota</taxon>
        <taxon>Mucoromycotina</taxon>
        <taxon>Mucoromycetes</taxon>
        <taxon>Mucorales</taxon>
        <taxon>Mucorineae</taxon>
        <taxon>Mucoraceae</taxon>
        <taxon>Parasitella</taxon>
    </lineage>
</organism>
<evidence type="ECO:0000313" key="1">
    <source>
        <dbReference type="EMBL" id="CEP19255.1"/>
    </source>
</evidence>
<protein>
    <recommendedName>
        <fullName evidence="3">Methyltransferase type 11 domain-containing protein</fullName>
    </recommendedName>
</protein>
<proteinExistence type="predicted"/>
<dbReference type="OrthoDB" id="66144at2759"/>
<dbReference type="STRING" id="35722.A0A0B7NUP0"/>
<evidence type="ECO:0008006" key="3">
    <source>
        <dbReference type="Google" id="ProtNLM"/>
    </source>
</evidence>
<dbReference type="InterPro" id="IPR029063">
    <property type="entry name" value="SAM-dependent_MTases_sf"/>
</dbReference>
<dbReference type="Proteomes" id="UP000054107">
    <property type="component" value="Unassembled WGS sequence"/>
</dbReference>